<feature type="active site" evidence="2">
    <location>
        <position position="41"/>
    </location>
</feature>
<evidence type="ECO:0000313" key="4">
    <source>
        <dbReference type="Proteomes" id="UP000597444"/>
    </source>
</evidence>
<proteinExistence type="inferred from homology"/>
<feature type="binding site" evidence="2">
    <location>
        <begin position="86"/>
        <end position="88"/>
    </location>
    <ligand>
        <name>substrate</name>
    </ligand>
</feature>
<evidence type="ECO:0000256" key="2">
    <source>
        <dbReference type="HAMAP-Rule" id="MF_01139"/>
    </source>
</evidence>
<feature type="binding site" evidence="2">
    <location>
        <position position="54"/>
    </location>
    <ligand>
        <name>substrate</name>
    </ligand>
</feature>
<reference evidence="3" key="1">
    <citation type="submission" date="2020-10" db="EMBL/GenBank/DDBJ databases">
        <title>Taxonomic study of unclassified bacteria belonging to the class Ktedonobacteria.</title>
        <authorList>
            <person name="Yabe S."/>
            <person name="Wang C.M."/>
            <person name="Zheng Y."/>
            <person name="Sakai Y."/>
            <person name="Cavaletti L."/>
            <person name="Monciardini P."/>
            <person name="Donadio S."/>
        </authorList>
    </citation>
    <scope>NUCLEOTIDE SEQUENCE</scope>
    <source>
        <strain evidence="3">ID150040</strain>
    </source>
</reference>
<dbReference type="GO" id="GO:0016094">
    <property type="term" value="P:polyprenol biosynthetic process"/>
    <property type="evidence" value="ECO:0007669"/>
    <property type="project" value="TreeGrafter"/>
</dbReference>
<dbReference type="PANTHER" id="PTHR10291">
    <property type="entry name" value="DEHYDRODOLICHYL DIPHOSPHATE SYNTHASE FAMILY MEMBER"/>
    <property type="match status" value="1"/>
</dbReference>
<dbReference type="FunFam" id="3.40.1180.10:FF:000001">
    <property type="entry name" value="(2E,6E)-farnesyl-diphosphate-specific ditrans,polycis-undecaprenyl-diphosphate synthase"/>
    <property type="match status" value="1"/>
</dbReference>
<accession>A0A8J3N1W1</accession>
<feature type="binding site" evidence="2">
    <location>
        <position position="58"/>
    </location>
    <ligand>
        <name>substrate</name>
    </ligand>
</feature>
<evidence type="ECO:0000313" key="3">
    <source>
        <dbReference type="EMBL" id="GHO91712.1"/>
    </source>
</evidence>
<comment type="subunit">
    <text evidence="2">Homodimer.</text>
</comment>
<dbReference type="Pfam" id="PF01255">
    <property type="entry name" value="Prenyltransf"/>
    <property type="match status" value="1"/>
</dbReference>
<evidence type="ECO:0000256" key="1">
    <source>
        <dbReference type="ARBA" id="ARBA00022679"/>
    </source>
</evidence>
<keyword evidence="4" id="KW-1185">Reference proteome</keyword>
<dbReference type="CDD" id="cd00475">
    <property type="entry name" value="Cis_IPPS"/>
    <property type="match status" value="1"/>
</dbReference>
<comment type="cofactor">
    <cofactor evidence="2">
        <name>Mg(2+)</name>
        <dbReference type="ChEBI" id="CHEBI:18420"/>
    </cofactor>
    <text evidence="2">Binds 2 magnesium ions per subunit.</text>
</comment>
<dbReference type="GO" id="GO:0000287">
    <property type="term" value="F:magnesium ion binding"/>
    <property type="evidence" value="ECO:0007669"/>
    <property type="project" value="UniProtKB-UniRule"/>
</dbReference>
<dbReference type="GO" id="GO:0005829">
    <property type="term" value="C:cytosol"/>
    <property type="evidence" value="ECO:0007669"/>
    <property type="project" value="TreeGrafter"/>
</dbReference>
<comment type="similarity">
    <text evidence="2">Belongs to the UPP synthase family.</text>
</comment>
<feature type="active site" description="Proton acceptor" evidence="2">
    <location>
        <position position="89"/>
    </location>
</feature>
<dbReference type="InterPro" id="IPR018520">
    <property type="entry name" value="UPP_synth-like_CS"/>
</dbReference>
<dbReference type="AlphaFoldDB" id="A0A8J3N1W1"/>
<feature type="binding site" evidence="2">
    <location>
        <position position="224"/>
    </location>
    <ligand>
        <name>Mg(2+)</name>
        <dbReference type="ChEBI" id="CHEBI:18420"/>
    </ligand>
</feature>
<dbReference type="Proteomes" id="UP000597444">
    <property type="component" value="Unassembled WGS sequence"/>
</dbReference>
<protein>
    <recommendedName>
        <fullName evidence="2">Isoprenyl transferase</fullName>
        <ecNumber evidence="2">2.5.1.-</ecNumber>
    </recommendedName>
</protein>
<name>A0A8J3N1W1_9CHLR</name>
<dbReference type="Gene3D" id="3.40.1180.10">
    <property type="entry name" value="Decaprenyl diphosphate synthase-like"/>
    <property type="match status" value="1"/>
</dbReference>
<dbReference type="PROSITE" id="PS01066">
    <property type="entry name" value="UPP_SYNTHASE"/>
    <property type="match status" value="1"/>
</dbReference>
<feature type="binding site" evidence="2">
    <location>
        <begin position="211"/>
        <end position="213"/>
    </location>
    <ligand>
        <name>substrate</name>
    </ligand>
</feature>
<dbReference type="GO" id="GO:0008834">
    <property type="term" value="F:ditrans,polycis-undecaprenyl-diphosphate synthase [(2E,6E)-farnesyl-diphosphate specific] activity"/>
    <property type="evidence" value="ECO:0007669"/>
    <property type="project" value="TreeGrafter"/>
</dbReference>
<comment type="function">
    <text evidence="2">Catalyzes the condensation of isopentenyl diphosphate (IPP) with allylic pyrophosphates generating different type of terpenoids.</text>
</comment>
<feature type="binding site" evidence="2">
    <location>
        <position position="46"/>
    </location>
    <ligand>
        <name>substrate</name>
    </ligand>
</feature>
<sequence>MAKLQNLLSSVKRKEGVATQSQPAISEQSESPVRHLAIIMDGNGRWATQRHLPRLAGHKAGVNALRRLVECAADEHIEMLSVYAFSTENWGRPRAEVEGLMRLFWETIRSDLEKLHRDGVRLRHLGRLYDLSPDLQKAVRDSVELTRNNTRIGLNVCFNYGGRAELVDAIRQIIADGRQPDTITEELISSYLYTRDLPDPDMVIRTAGEMRVSNFLLWQSAYSEYYATPTLWPDFGREDLLEALESYQQRHRRFGRLDVSSTGNQA</sequence>
<dbReference type="InterPro" id="IPR036424">
    <property type="entry name" value="UPP_synth-like_sf"/>
</dbReference>
<keyword evidence="1 2" id="KW-0808">Transferase</keyword>
<dbReference type="PANTHER" id="PTHR10291:SF0">
    <property type="entry name" value="DEHYDRODOLICHYL DIPHOSPHATE SYNTHASE 2"/>
    <property type="match status" value="1"/>
</dbReference>
<dbReference type="EMBL" id="BNJK01000001">
    <property type="protein sequence ID" value="GHO91712.1"/>
    <property type="molecule type" value="Genomic_DNA"/>
</dbReference>
<dbReference type="GO" id="GO:0030145">
    <property type="term" value="F:manganese ion binding"/>
    <property type="evidence" value="ECO:0007669"/>
    <property type="project" value="TreeGrafter"/>
</dbReference>
<dbReference type="RefSeq" id="WP_220202592.1">
    <property type="nucleotide sequence ID" value="NZ_BNJK01000001.1"/>
</dbReference>
<feature type="binding site" evidence="2">
    <location>
        <begin position="42"/>
        <end position="45"/>
    </location>
    <ligand>
        <name>substrate</name>
    </ligand>
</feature>
<gene>
    <name evidence="3" type="ORF">KSF_017600</name>
</gene>
<feature type="binding site" evidence="2">
    <location>
        <position position="90"/>
    </location>
    <ligand>
        <name>substrate</name>
    </ligand>
</feature>
<dbReference type="SUPFAM" id="SSF64005">
    <property type="entry name" value="Undecaprenyl diphosphate synthase"/>
    <property type="match status" value="1"/>
</dbReference>
<feature type="binding site" evidence="2">
    <location>
        <position position="205"/>
    </location>
    <ligand>
        <name>substrate</name>
    </ligand>
</feature>
<dbReference type="EC" id="2.5.1.-" evidence="2"/>
<keyword evidence="2" id="KW-0460">Magnesium</keyword>
<feature type="binding site" evidence="2">
    <location>
        <position position="92"/>
    </location>
    <ligand>
        <name>substrate</name>
    </ligand>
</feature>
<feature type="binding site" evidence="2">
    <location>
        <position position="41"/>
    </location>
    <ligand>
        <name>Mg(2+)</name>
        <dbReference type="ChEBI" id="CHEBI:18420"/>
    </ligand>
</feature>
<keyword evidence="2" id="KW-0479">Metal-binding</keyword>
<dbReference type="InterPro" id="IPR001441">
    <property type="entry name" value="UPP_synth-like"/>
</dbReference>
<comment type="caution">
    <text evidence="3">The sequence shown here is derived from an EMBL/GenBank/DDBJ whole genome shotgun (WGS) entry which is preliminary data.</text>
</comment>
<organism evidence="3 4">
    <name type="scientific">Reticulibacter mediterranei</name>
    <dbReference type="NCBI Taxonomy" id="2778369"/>
    <lineage>
        <taxon>Bacteria</taxon>
        <taxon>Bacillati</taxon>
        <taxon>Chloroflexota</taxon>
        <taxon>Ktedonobacteria</taxon>
        <taxon>Ktedonobacterales</taxon>
        <taxon>Reticulibacteraceae</taxon>
        <taxon>Reticulibacter</taxon>
    </lineage>
</organism>
<dbReference type="HAMAP" id="MF_01139">
    <property type="entry name" value="ISPT"/>
    <property type="match status" value="1"/>
</dbReference>
<dbReference type="NCBIfam" id="TIGR00055">
    <property type="entry name" value="uppS"/>
    <property type="match status" value="1"/>
</dbReference>